<evidence type="ECO:0000313" key="2">
    <source>
        <dbReference type="EMBL" id="AWI52139.1"/>
    </source>
</evidence>
<keyword evidence="3" id="KW-1185">Reference proteome</keyword>
<evidence type="ECO:0008006" key="4">
    <source>
        <dbReference type="Google" id="ProtNLM"/>
    </source>
</evidence>
<keyword evidence="1" id="KW-0732">Signal</keyword>
<dbReference type="KEGG" id="aon:DEH84_00745"/>
<organism evidence="2 3">
    <name type="scientific">Aquabacterium olei</name>
    <dbReference type="NCBI Taxonomy" id="1296669"/>
    <lineage>
        <taxon>Bacteria</taxon>
        <taxon>Pseudomonadati</taxon>
        <taxon>Pseudomonadota</taxon>
        <taxon>Betaproteobacteria</taxon>
        <taxon>Burkholderiales</taxon>
        <taxon>Aquabacterium</taxon>
    </lineage>
</organism>
<dbReference type="RefSeq" id="WP_109033857.1">
    <property type="nucleotide sequence ID" value="NZ_CP029210.1"/>
</dbReference>
<feature type="signal peptide" evidence="1">
    <location>
        <begin position="1"/>
        <end position="19"/>
    </location>
</feature>
<gene>
    <name evidence="2" type="ORF">DEH84_00745</name>
</gene>
<evidence type="ECO:0000256" key="1">
    <source>
        <dbReference type="SAM" id="SignalP"/>
    </source>
</evidence>
<evidence type="ECO:0000313" key="3">
    <source>
        <dbReference type="Proteomes" id="UP000244892"/>
    </source>
</evidence>
<reference evidence="2 3" key="1">
    <citation type="submission" date="2018-05" db="EMBL/GenBank/DDBJ databases">
        <title>complete genome sequence of Aquabacterium olei NBRC 110486.</title>
        <authorList>
            <person name="Tang B."/>
            <person name="Chang J."/>
            <person name="Zhang L."/>
            <person name="Yang H."/>
        </authorList>
    </citation>
    <scope>NUCLEOTIDE SEQUENCE [LARGE SCALE GENOMIC DNA]</scope>
    <source>
        <strain evidence="2 3">NBRC 110486</strain>
    </source>
</reference>
<proteinExistence type="predicted"/>
<dbReference type="OrthoDB" id="5874203at2"/>
<protein>
    <recommendedName>
        <fullName evidence="4">Outer membrane protein beta-barrel domain-containing protein</fullName>
    </recommendedName>
</protein>
<sequence length="211" mass="23078">MRFTIVAALLCSVFSTVHAQQSAASPAALRPFVGIGYTSGGETLVPVTVRPRGGSAEFDEDISAGAGIEGRVGLSFRLADMPVSVRASYGIHNDQSNGIDNDRVFFRRYPVEVLGFYHFSDRASLGVGVRRATRPVLRYKNANVALPDGTEVTGFDATYHLQSAPGVVLEGEWRVTPSWGLSLRYVKEHFKVQGARIDADHVGVNTQWYFR</sequence>
<name>A0A2U8FMB4_9BURK</name>
<accession>A0A2U8FMB4</accession>
<dbReference type="EMBL" id="CP029210">
    <property type="protein sequence ID" value="AWI52139.1"/>
    <property type="molecule type" value="Genomic_DNA"/>
</dbReference>
<dbReference type="Proteomes" id="UP000244892">
    <property type="component" value="Chromosome"/>
</dbReference>
<feature type="chain" id="PRO_5016085629" description="Outer membrane protein beta-barrel domain-containing protein" evidence="1">
    <location>
        <begin position="20"/>
        <end position="211"/>
    </location>
</feature>
<dbReference type="AlphaFoldDB" id="A0A2U8FMB4"/>